<dbReference type="InterPro" id="IPR023267">
    <property type="entry name" value="RCMT"/>
</dbReference>
<dbReference type="GO" id="GO:0003723">
    <property type="term" value="F:RNA binding"/>
    <property type="evidence" value="ECO:0007669"/>
    <property type="project" value="UniProtKB-UniRule"/>
</dbReference>
<feature type="active site" description="Nucleophile" evidence="5">
    <location>
        <position position="341"/>
    </location>
</feature>
<sequence length="387" mass="44848">MKAIHQLATVEQILARYQQDQPLHRFLAVYYRQNKQMGSKDRKIASRLIYNYFRLGHALQQETLINRLIVADFLCNTLSNSFIAFYKPEWEVSINLTLEEKLALVKQEFSDFDVLAIFPFHHHLSEGVDTTLFCSKILVQPDLYIRVRKGAEKRFTGTLIDAGLNFQHLGEQTYALANGTKLDHLFTDKGLYEVQDLSSQQVGNYFKPQKWDKWWDCCAASGGKSLLLHQQQPDIKLLVSDIRASILDNLDERFLHAGIRNYQKKVLDLTLDQSLFLHDYEFDGIILDAPCSGSGTWGRTPEMINQFEEHTIQFFQDLQRKIIRNVMAYLKPGKPLIYITCSVFKEENEAQVAWIKEAFKLQVESQELIKGYQHKADTMFVARLVKA</sequence>
<dbReference type="InterPro" id="IPR049560">
    <property type="entry name" value="MeTrfase_RsmB-F_NOP2_cat"/>
</dbReference>
<dbReference type="PROSITE" id="PS51686">
    <property type="entry name" value="SAM_MT_RSMB_NOP"/>
    <property type="match status" value="1"/>
</dbReference>
<evidence type="ECO:0000313" key="7">
    <source>
        <dbReference type="EMBL" id="QEK50564.1"/>
    </source>
</evidence>
<evidence type="ECO:0000256" key="2">
    <source>
        <dbReference type="ARBA" id="ARBA00022679"/>
    </source>
</evidence>
<evidence type="ECO:0000256" key="4">
    <source>
        <dbReference type="ARBA" id="ARBA00022884"/>
    </source>
</evidence>
<dbReference type="EMBL" id="CP043329">
    <property type="protein sequence ID" value="QEK50564.1"/>
    <property type="molecule type" value="Genomic_DNA"/>
</dbReference>
<comment type="similarity">
    <text evidence="5">Belongs to the class I-like SAM-binding methyltransferase superfamily. RsmB/NOP family.</text>
</comment>
<organism evidence="7 8">
    <name type="scientific">Pedobacter aquae</name>
    <dbReference type="NCBI Taxonomy" id="2605747"/>
    <lineage>
        <taxon>Bacteria</taxon>
        <taxon>Pseudomonadati</taxon>
        <taxon>Bacteroidota</taxon>
        <taxon>Sphingobacteriia</taxon>
        <taxon>Sphingobacteriales</taxon>
        <taxon>Sphingobacteriaceae</taxon>
        <taxon>Pedobacter</taxon>
    </lineage>
</organism>
<evidence type="ECO:0000256" key="1">
    <source>
        <dbReference type="ARBA" id="ARBA00022603"/>
    </source>
</evidence>
<keyword evidence="4 5" id="KW-0694">RNA-binding</keyword>
<protein>
    <submittedName>
        <fullName evidence="7">RsmB/NOP family class I SAM-dependent RNA methyltransferase</fullName>
    </submittedName>
</protein>
<name>A0A5C0VHR7_9SPHI</name>
<dbReference type="GO" id="GO:0008173">
    <property type="term" value="F:RNA methyltransferase activity"/>
    <property type="evidence" value="ECO:0007669"/>
    <property type="project" value="InterPro"/>
</dbReference>
<dbReference type="InterPro" id="IPR001678">
    <property type="entry name" value="MeTrfase_RsmB-F_NOP2_dom"/>
</dbReference>
<dbReference type="PANTHER" id="PTHR22807:SF53">
    <property type="entry name" value="RIBOSOMAL RNA SMALL SUBUNIT METHYLTRANSFERASE B-RELATED"/>
    <property type="match status" value="1"/>
</dbReference>
<dbReference type="Proteomes" id="UP000323653">
    <property type="component" value="Chromosome"/>
</dbReference>
<gene>
    <name evidence="7" type="ORF">FYC62_01940</name>
</gene>
<evidence type="ECO:0000256" key="3">
    <source>
        <dbReference type="ARBA" id="ARBA00022691"/>
    </source>
</evidence>
<reference evidence="7 8" key="1">
    <citation type="submission" date="2019-08" db="EMBL/GenBank/DDBJ databases">
        <title>Pedobacter sp. nov., isolated from Han river, South Korea.</title>
        <authorList>
            <person name="Lee D.-H."/>
            <person name="Kim Y.-S."/>
            <person name="Hwang E.-M."/>
            <person name="Le Tran T.C."/>
            <person name="Cha C.-J."/>
        </authorList>
    </citation>
    <scope>NUCLEOTIDE SEQUENCE [LARGE SCALE GENOMIC DNA]</scope>
    <source>
        <strain evidence="7 8">CJ43</strain>
    </source>
</reference>
<keyword evidence="2 5" id="KW-0808">Transferase</keyword>
<dbReference type="AlphaFoldDB" id="A0A5C0VHR7"/>
<dbReference type="RefSeq" id="WP_149073720.1">
    <property type="nucleotide sequence ID" value="NZ_CP043329.1"/>
</dbReference>
<dbReference type="SUPFAM" id="SSF53335">
    <property type="entry name" value="S-adenosyl-L-methionine-dependent methyltransferases"/>
    <property type="match status" value="1"/>
</dbReference>
<evidence type="ECO:0000256" key="5">
    <source>
        <dbReference type="PROSITE-ProRule" id="PRU01023"/>
    </source>
</evidence>
<dbReference type="InterPro" id="IPR029063">
    <property type="entry name" value="SAM-dependent_MTases_sf"/>
</dbReference>
<proteinExistence type="inferred from homology"/>
<feature type="binding site" evidence="5">
    <location>
        <position position="288"/>
    </location>
    <ligand>
        <name>S-adenosyl-L-methionine</name>
        <dbReference type="ChEBI" id="CHEBI:59789"/>
    </ligand>
</feature>
<comment type="caution">
    <text evidence="5">Lacks conserved residue(s) required for the propagation of feature annotation.</text>
</comment>
<accession>A0A5C0VHR7</accession>
<feature type="binding site" evidence="5">
    <location>
        <position position="241"/>
    </location>
    <ligand>
        <name>S-adenosyl-L-methionine</name>
        <dbReference type="ChEBI" id="CHEBI:59789"/>
    </ligand>
</feature>
<dbReference type="KEGG" id="pej:FYC62_01940"/>
<dbReference type="GO" id="GO:0001510">
    <property type="term" value="P:RNA methylation"/>
    <property type="evidence" value="ECO:0007669"/>
    <property type="project" value="InterPro"/>
</dbReference>
<keyword evidence="1 5" id="KW-0489">Methyltransferase</keyword>
<dbReference type="PANTHER" id="PTHR22807">
    <property type="entry name" value="NOP2 YEAST -RELATED NOL1/NOP2/FMU SUN DOMAIN-CONTAINING"/>
    <property type="match status" value="1"/>
</dbReference>
<dbReference type="Pfam" id="PF01189">
    <property type="entry name" value="Methyltr_RsmB-F"/>
    <property type="match status" value="1"/>
</dbReference>
<evidence type="ECO:0000259" key="6">
    <source>
        <dbReference type="PROSITE" id="PS51686"/>
    </source>
</evidence>
<feature type="domain" description="SAM-dependent MTase RsmB/NOP-type" evidence="6">
    <location>
        <begin position="120"/>
        <end position="387"/>
    </location>
</feature>
<dbReference type="Gene3D" id="3.40.50.150">
    <property type="entry name" value="Vaccinia Virus protein VP39"/>
    <property type="match status" value="1"/>
</dbReference>
<feature type="binding site" evidence="5">
    <location>
        <position position="268"/>
    </location>
    <ligand>
        <name>S-adenosyl-L-methionine</name>
        <dbReference type="ChEBI" id="CHEBI:59789"/>
    </ligand>
</feature>
<keyword evidence="3 5" id="KW-0949">S-adenosyl-L-methionine</keyword>
<keyword evidence="8" id="KW-1185">Reference proteome</keyword>
<dbReference type="PRINTS" id="PR02008">
    <property type="entry name" value="RCMTFAMILY"/>
</dbReference>
<evidence type="ECO:0000313" key="8">
    <source>
        <dbReference type="Proteomes" id="UP000323653"/>
    </source>
</evidence>